<reference evidence="2 3" key="1">
    <citation type="submission" date="2020-05" db="EMBL/GenBank/DDBJ databases">
        <title>Azospirillum oleiclasticum sp. nov, a nitrogen-fixing and heavy crude oil-emulsifying bacterium isolated from the crude oil of Yumen Oilfield.</title>
        <authorList>
            <person name="Wu D."/>
            <person name="Cai M."/>
            <person name="Zhang X."/>
        </authorList>
    </citation>
    <scope>NUCLEOTIDE SEQUENCE [LARGE SCALE GENOMIC DNA]</scope>
    <source>
        <strain evidence="2 3">ROY-1-1-2</strain>
    </source>
</reference>
<dbReference type="PRINTS" id="PR01438">
    <property type="entry name" value="UNVRSLSTRESS"/>
</dbReference>
<dbReference type="Gene3D" id="3.40.50.12370">
    <property type="match status" value="1"/>
</dbReference>
<dbReference type="EMBL" id="JABFDB010000001">
    <property type="protein sequence ID" value="NYZ18099.1"/>
    <property type="molecule type" value="Genomic_DNA"/>
</dbReference>
<dbReference type="InterPro" id="IPR006015">
    <property type="entry name" value="Universal_stress_UspA"/>
</dbReference>
<dbReference type="PANTHER" id="PTHR46268:SF6">
    <property type="entry name" value="UNIVERSAL STRESS PROTEIN UP12"/>
    <property type="match status" value="1"/>
</dbReference>
<gene>
    <name evidence="2" type="ORF">HND93_00120</name>
</gene>
<name>A0ABX2T1L0_9PROT</name>
<accession>A0ABX2T1L0</accession>
<evidence type="ECO:0000313" key="2">
    <source>
        <dbReference type="EMBL" id="NYZ18099.1"/>
    </source>
</evidence>
<dbReference type="CDD" id="cd00293">
    <property type="entry name" value="USP-like"/>
    <property type="match status" value="1"/>
</dbReference>
<dbReference type="Proteomes" id="UP000584642">
    <property type="component" value="Unassembled WGS sequence"/>
</dbReference>
<evidence type="ECO:0000313" key="3">
    <source>
        <dbReference type="Proteomes" id="UP000584642"/>
    </source>
</evidence>
<evidence type="ECO:0000256" key="1">
    <source>
        <dbReference type="ARBA" id="ARBA00008791"/>
    </source>
</evidence>
<keyword evidence="3" id="KW-1185">Reference proteome</keyword>
<sequence>MRHILVHLDSGERTAVRLALATELATRFGARVTALFAQSDRYGPGIVARRAGPALEEAAAAAKAAAEAACAAAGVACEWWQLLHGERNHVVAETVICARYADLAVFGQYDPAGDAPVPEDLVEQVILNSGRPVLVVPAAGSYATVGRRALVAWNGSREAARALGDSMPFLAGADAVTVLSLRGAVESSVAGRVPPVDIAAHLASHGVTAEVDLVPPNEAGVTNMILNRGADLASDLLVMGAYGNYGFPFGLRGSNTRNILREMTMPVLFAH</sequence>
<dbReference type="SUPFAM" id="SSF52402">
    <property type="entry name" value="Adenine nucleotide alpha hydrolases-like"/>
    <property type="match status" value="2"/>
</dbReference>
<comment type="similarity">
    <text evidence="1">Belongs to the universal stress protein A family.</text>
</comment>
<proteinExistence type="inferred from homology"/>
<dbReference type="PANTHER" id="PTHR46268">
    <property type="entry name" value="STRESS RESPONSE PROTEIN NHAX"/>
    <property type="match status" value="1"/>
</dbReference>
<comment type="caution">
    <text evidence="2">The sequence shown here is derived from an EMBL/GenBank/DDBJ whole genome shotgun (WGS) entry which is preliminary data.</text>
</comment>
<organism evidence="2 3">
    <name type="scientific">Azospirillum oleiclasticum</name>
    <dbReference type="NCBI Taxonomy" id="2735135"/>
    <lineage>
        <taxon>Bacteria</taxon>
        <taxon>Pseudomonadati</taxon>
        <taxon>Pseudomonadota</taxon>
        <taxon>Alphaproteobacteria</taxon>
        <taxon>Rhodospirillales</taxon>
        <taxon>Azospirillaceae</taxon>
        <taxon>Azospirillum</taxon>
    </lineage>
</organism>
<protein>
    <submittedName>
        <fullName evidence="2">Universal stress protein</fullName>
    </submittedName>
</protein>